<gene>
    <name evidence="1" type="ORF">J2T04_003720</name>
</gene>
<proteinExistence type="predicted"/>
<comment type="caution">
    <text evidence="1">The sequence shown here is derived from an EMBL/GenBank/DDBJ whole genome shotgun (WGS) entry which is preliminary data.</text>
</comment>
<dbReference type="EMBL" id="JAUSRL010000007">
    <property type="protein sequence ID" value="MDP9961808.1"/>
    <property type="molecule type" value="Genomic_DNA"/>
</dbReference>
<name>A0ABT9SQT8_9FLAO</name>
<reference evidence="1 2" key="1">
    <citation type="submission" date="2023-07" db="EMBL/GenBank/DDBJ databases">
        <title>Sorghum-associated microbial communities from plants grown in Nebraska, USA.</title>
        <authorList>
            <person name="Schachtman D."/>
        </authorList>
    </citation>
    <scope>NUCLEOTIDE SEQUENCE [LARGE SCALE GENOMIC DNA]</scope>
    <source>
        <strain evidence="1 2">CC351</strain>
    </source>
</reference>
<dbReference type="Proteomes" id="UP001235513">
    <property type="component" value="Unassembled WGS sequence"/>
</dbReference>
<evidence type="ECO:0000313" key="2">
    <source>
        <dbReference type="Proteomes" id="UP001235513"/>
    </source>
</evidence>
<evidence type="ECO:0000313" key="1">
    <source>
        <dbReference type="EMBL" id="MDP9961808.1"/>
    </source>
</evidence>
<keyword evidence="2" id="KW-1185">Reference proteome</keyword>
<organism evidence="1 2">
    <name type="scientific">Chryseobacterium lathyri</name>
    <dbReference type="NCBI Taxonomy" id="395933"/>
    <lineage>
        <taxon>Bacteria</taxon>
        <taxon>Pseudomonadati</taxon>
        <taxon>Bacteroidota</taxon>
        <taxon>Flavobacteriia</taxon>
        <taxon>Flavobacteriales</taxon>
        <taxon>Weeksellaceae</taxon>
        <taxon>Chryseobacterium group</taxon>
        <taxon>Chryseobacterium</taxon>
    </lineage>
</organism>
<sequence length="36" mass="4114">MNKRKSIFFQLKTSIKLNLNESAIIITSTGLKLNTF</sequence>
<accession>A0ABT9SQT8</accession>
<protein>
    <submittedName>
        <fullName evidence="1">Uncharacterized protein</fullName>
    </submittedName>
</protein>